<dbReference type="PANTHER" id="PTHR21060">
    <property type="entry name" value="ACETATE KINASE"/>
    <property type="match status" value="1"/>
</dbReference>
<comment type="similarity">
    <text evidence="2 9 10">Belongs to the acetokinase family.</text>
</comment>
<dbReference type="GO" id="GO:0005524">
    <property type="term" value="F:ATP binding"/>
    <property type="evidence" value="ECO:0007669"/>
    <property type="project" value="UniProtKB-KW"/>
</dbReference>
<evidence type="ECO:0000256" key="8">
    <source>
        <dbReference type="ARBA" id="ARBA00048596"/>
    </source>
</evidence>
<dbReference type="PROSITE" id="PS01075">
    <property type="entry name" value="ACETATE_KINASE_1"/>
    <property type="match status" value="1"/>
</dbReference>
<dbReference type="EMBL" id="DTGD01000112">
    <property type="protein sequence ID" value="HGB35863.1"/>
    <property type="molecule type" value="Genomic_DNA"/>
</dbReference>
<accession>A0A7V3NTH0</accession>
<gene>
    <name evidence="9 11" type="primary">buk</name>
    <name evidence="11" type="ORF">ENV38_03010</name>
</gene>
<dbReference type="InterPro" id="IPR023865">
    <property type="entry name" value="Aliphatic_acid_kinase_CS"/>
</dbReference>
<comment type="catalytic activity">
    <reaction evidence="8 9">
        <text>butanoate + ATP = butanoyl phosphate + ADP</text>
        <dbReference type="Rhea" id="RHEA:13585"/>
        <dbReference type="ChEBI" id="CHEBI:17968"/>
        <dbReference type="ChEBI" id="CHEBI:30616"/>
        <dbReference type="ChEBI" id="CHEBI:58079"/>
        <dbReference type="ChEBI" id="CHEBI:456216"/>
        <dbReference type="EC" id="2.7.2.7"/>
    </reaction>
</comment>
<evidence type="ECO:0000256" key="9">
    <source>
        <dbReference type="HAMAP-Rule" id="MF_00542"/>
    </source>
</evidence>
<comment type="subcellular location">
    <subcellularLocation>
        <location evidence="1 9">Cytoplasm</location>
    </subcellularLocation>
</comment>
<keyword evidence="7 9" id="KW-0067">ATP-binding</keyword>
<keyword evidence="6 9" id="KW-0418">Kinase</keyword>
<evidence type="ECO:0000256" key="4">
    <source>
        <dbReference type="ARBA" id="ARBA00022679"/>
    </source>
</evidence>
<dbReference type="NCBIfam" id="TIGR02707">
    <property type="entry name" value="butyr_kinase"/>
    <property type="match status" value="1"/>
</dbReference>
<dbReference type="NCBIfam" id="NF002834">
    <property type="entry name" value="PRK03011.1-5"/>
    <property type="match status" value="1"/>
</dbReference>
<dbReference type="GO" id="GO:0005737">
    <property type="term" value="C:cytoplasm"/>
    <property type="evidence" value="ECO:0007669"/>
    <property type="project" value="UniProtKB-SubCell"/>
</dbReference>
<dbReference type="InterPro" id="IPR000890">
    <property type="entry name" value="Aliphatic_acid_kin_short-chain"/>
</dbReference>
<comment type="caution">
    <text evidence="11">The sequence shown here is derived from an EMBL/GenBank/DDBJ whole genome shotgun (WGS) entry which is preliminary data.</text>
</comment>
<dbReference type="HAMAP" id="MF_00542">
    <property type="entry name" value="Butyrate_kinase"/>
    <property type="match status" value="1"/>
</dbReference>
<dbReference type="GO" id="GO:0006083">
    <property type="term" value="P:acetate metabolic process"/>
    <property type="evidence" value="ECO:0007669"/>
    <property type="project" value="TreeGrafter"/>
</dbReference>
<organism evidence="11">
    <name type="scientific">candidate division WOR-3 bacterium</name>
    <dbReference type="NCBI Taxonomy" id="2052148"/>
    <lineage>
        <taxon>Bacteria</taxon>
        <taxon>Bacteria division WOR-3</taxon>
    </lineage>
</organism>
<keyword evidence="5 9" id="KW-0547">Nucleotide-binding</keyword>
<dbReference type="CDD" id="cd24011">
    <property type="entry name" value="ASKHA_NBD_BK"/>
    <property type="match status" value="1"/>
</dbReference>
<dbReference type="PIRSF" id="PIRSF036458">
    <property type="entry name" value="Butyrate_kin"/>
    <property type="match status" value="1"/>
</dbReference>
<dbReference type="EC" id="2.7.2.7" evidence="9"/>
<evidence type="ECO:0000256" key="6">
    <source>
        <dbReference type="ARBA" id="ARBA00022777"/>
    </source>
</evidence>
<dbReference type="GO" id="GO:0047761">
    <property type="term" value="F:butyrate kinase activity"/>
    <property type="evidence" value="ECO:0007669"/>
    <property type="project" value="UniProtKB-UniRule"/>
</dbReference>
<evidence type="ECO:0000256" key="2">
    <source>
        <dbReference type="ARBA" id="ARBA00008748"/>
    </source>
</evidence>
<dbReference type="PANTHER" id="PTHR21060:SF3">
    <property type="entry name" value="BUTYRATE KINASE 2-RELATED"/>
    <property type="match status" value="1"/>
</dbReference>
<proteinExistence type="inferred from homology"/>
<dbReference type="InterPro" id="IPR011245">
    <property type="entry name" value="Butyrate_kin"/>
</dbReference>
<dbReference type="PRINTS" id="PR00471">
    <property type="entry name" value="ACETATEKNASE"/>
</dbReference>
<dbReference type="SUPFAM" id="SSF53067">
    <property type="entry name" value="Actin-like ATPase domain"/>
    <property type="match status" value="2"/>
</dbReference>
<name>A0A7V3NTH0_UNCW3</name>
<keyword evidence="3 9" id="KW-0963">Cytoplasm</keyword>
<dbReference type="InterPro" id="IPR043129">
    <property type="entry name" value="ATPase_NBD"/>
</dbReference>
<dbReference type="Pfam" id="PF00871">
    <property type="entry name" value="Acetate_kinase"/>
    <property type="match status" value="1"/>
</dbReference>
<protein>
    <recommendedName>
        <fullName evidence="9">Probable butyrate kinase</fullName>
        <shortName evidence="9">BK</shortName>
        <ecNumber evidence="9">2.7.2.7</ecNumber>
    </recommendedName>
    <alternativeName>
        <fullName evidence="9">Branched-chain carboxylic acid kinase</fullName>
    </alternativeName>
</protein>
<evidence type="ECO:0000256" key="3">
    <source>
        <dbReference type="ARBA" id="ARBA00022490"/>
    </source>
</evidence>
<evidence type="ECO:0000313" key="11">
    <source>
        <dbReference type="EMBL" id="HGB35863.1"/>
    </source>
</evidence>
<dbReference type="PROSITE" id="PS01076">
    <property type="entry name" value="ACETATE_KINASE_2"/>
    <property type="match status" value="1"/>
</dbReference>
<evidence type="ECO:0000256" key="10">
    <source>
        <dbReference type="RuleBase" id="RU003835"/>
    </source>
</evidence>
<dbReference type="Gene3D" id="3.30.420.40">
    <property type="match status" value="2"/>
</dbReference>
<dbReference type="AlphaFoldDB" id="A0A7V3NTH0"/>
<evidence type="ECO:0000256" key="1">
    <source>
        <dbReference type="ARBA" id="ARBA00004496"/>
    </source>
</evidence>
<keyword evidence="4 9" id="KW-0808">Transferase</keyword>
<dbReference type="GO" id="GO:0008776">
    <property type="term" value="F:acetate kinase activity"/>
    <property type="evidence" value="ECO:0007669"/>
    <property type="project" value="TreeGrafter"/>
</dbReference>
<reference evidence="11" key="1">
    <citation type="journal article" date="2020" name="mSystems">
        <title>Genome- and Community-Level Interaction Insights into Carbon Utilization and Element Cycling Functions of Hydrothermarchaeota in Hydrothermal Sediment.</title>
        <authorList>
            <person name="Zhou Z."/>
            <person name="Liu Y."/>
            <person name="Xu W."/>
            <person name="Pan J."/>
            <person name="Luo Z.H."/>
            <person name="Li M."/>
        </authorList>
    </citation>
    <scope>NUCLEOTIDE SEQUENCE [LARGE SCALE GENOMIC DNA]</scope>
    <source>
        <strain evidence="11">SpSt-754</strain>
    </source>
</reference>
<evidence type="ECO:0000256" key="7">
    <source>
        <dbReference type="ARBA" id="ARBA00022840"/>
    </source>
</evidence>
<sequence>MNYRILVINPGSTSTKIALFNNEEPIFSVNIAHPAEELAKFPKIIDQYEFRKEIILKELESRGEKVETLSAVVGRGGLLRPIPSGTYKVTEKMLEDLRAGVNGEHASNLGALIADAIARPLNIPAFIVDPVVVDEMDPIAKVTGLPFIKRKSILHALNQKRIARIAARDLGKKYEEANLIVVHLGGGISVGAHRKGRIVDVNNALNGDGPIAPERAGSLPAWQLVELCFSGQYTKDEIKKLLAGKGGVIAYLGTNDMRVAEEMVNKGDKKARFIMEAVAYTVAKWIGMMAAALEGEVDAIVLTGGLAYYKDFVSWVEKRVKFIAPIMVYPGGDEMRALAEGALRVLRGEEVAKIYENEIIEDKELF</sequence>
<evidence type="ECO:0000256" key="5">
    <source>
        <dbReference type="ARBA" id="ARBA00022741"/>
    </source>
</evidence>